<dbReference type="Pfam" id="PF16761">
    <property type="entry name" value="Clr2_transil"/>
    <property type="match status" value="1"/>
</dbReference>
<sequence length="659" mass="75176">MTYISMDIRLGQGNCRKMSKKVNFLYVVVFSGRYRSINEFIPHVKWLLNDPNNDILNCGCLQCLKLLRTASPKLSSKTKPLPPKRTFSPLKNISAVEPIPKISEIATNGGKAESNGADIDSNKDKISTSLKRKEVENSLDGENDDTSERNKKIKMDFEKSGNDIDHDDSTSMFLDHNNEKEKINLMLENFRLSSTNLVQNVSNLPSLENISKEKCIGSYDVEAAPNLNTKKDESQQQTIKKCNFFKFFNISSLTKKILVKKTGTLNSSTFRNSEICLIQTLLIFTESKPFLQFQNPLNSLEAFEINVNNLKENFHFWPIKILKTIANSEKGVSTLQIPGSKSLQQEKKQEKRVIFTSPLIIKNTNGTFSCECGNYLSNKFLKNSQSRNFVNCNSSTPIDKNKGINFYEVELLGFGFKLIVEEMDISPYHSKNLPNHFKFRNWAYYLLAIKTNDSLLIKYFLTLRTLFTAEMNQNTNEFQKNYEEINIDKDTISNQLNLNGNVGLNGINFFGSEIGEKFVPLPVKAEDGSIKFQQRILKFYDRVRVGPEVFLPGDVIKLKKGLSFNGKLYNNHSYLLLKRICLNNLEGSSEKETLQQISCVKQGFFFINTVNDVNGSGDSKLELDQVETCALENCLGRYYIFKPFLKFESSFEFNGNYCL</sequence>
<name>A0AAD5XZT4_9FUNG</name>
<dbReference type="Proteomes" id="UP001211065">
    <property type="component" value="Unassembled WGS sequence"/>
</dbReference>
<dbReference type="EMBL" id="JADGJW010000383">
    <property type="protein sequence ID" value="KAJ3218390.1"/>
    <property type="molecule type" value="Genomic_DNA"/>
</dbReference>
<evidence type="ECO:0000313" key="4">
    <source>
        <dbReference type="Proteomes" id="UP001211065"/>
    </source>
</evidence>
<comment type="caution">
    <text evidence="3">The sequence shown here is derived from an EMBL/GenBank/DDBJ whole genome shotgun (WGS) entry which is preliminary data.</text>
</comment>
<feature type="compositionally biased region" description="Basic and acidic residues" evidence="1">
    <location>
        <begin position="120"/>
        <end position="136"/>
    </location>
</feature>
<protein>
    <recommendedName>
        <fullName evidence="2">Cryptic loci regulator 2 N-terminal domain-containing protein</fullName>
    </recommendedName>
</protein>
<organism evidence="3 4">
    <name type="scientific">Clydaea vesicula</name>
    <dbReference type="NCBI Taxonomy" id="447962"/>
    <lineage>
        <taxon>Eukaryota</taxon>
        <taxon>Fungi</taxon>
        <taxon>Fungi incertae sedis</taxon>
        <taxon>Chytridiomycota</taxon>
        <taxon>Chytridiomycota incertae sedis</taxon>
        <taxon>Chytridiomycetes</taxon>
        <taxon>Lobulomycetales</taxon>
        <taxon>Lobulomycetaceae</taxon>
        <taxon>Clydaea</taxon>
    </lineage>
</organism>
<feature type="domain" description="Cryptic loci regulator 2 N-terminal" evidence="2">
    <location>
        <begin position="17"/>
        <end position="63"/>
    </location>
</feature>
<reference evidence="3" key="1">
    <citation type="submission" date="2020-05" db="EMBL/GenBank/DDBJ databases">
        <title>Phylogenomic resolution of chytrid fungi.</title>
        <authorList>
            <person name="Stajich J.E."/>
            <person name="Amses K."/>
            <person name="Simmons R."/>
            <person name="Seto K."/>
            <person name="Myers J."/>
            <person name="Bonds A."/>
            <person name="Quandt C.A."/>
            <person name="Barry K."/>
            <person name="Liu P."/>
            <person name="Grigoriev I."/>
            <person name="Longcore J.E."/>
            <person name="James T.Y."/>
        </authorList>
    </citation>
    <scope>NUCLEOTIDE SEQUENCE</scope>
    <source>
        <strain evidence="3">JEL0476</strain>
    </source>
</reference>
<proteinExistence type="predicted"/>
<dbReference type="AlphaFoldDB" id="A0AAD5XZT4"/>
<dbReference type="InterPro" id="IPR031915">
    <property type="entry name" value="Clr2_N"/>
</dbReference>
<evidence type="ECO:0000259" key="2">
    <source>
        <dbReference type="Pfam" id="PF16761"/>
    </source>
</evidence>
<evidence type="ECO:0000256" key="1">
    <source>
        <dbReference type="SAM" id="MobiDB-lite"/>
    </source>
</evidence>
<gene>
    <name evidence="3" type="ORF">HK099_005091</name>
</gene>
<accession>A0AAD5XZT4</accession>
<keyword evidence="4" id="KW-1185">Reference proteome</keyword>
<feature type="region of interest" description="Disordered" evidence="1">
    <location>
        <begin position="106"/>
        <end position="151"/>
    </location>
</feature>
<evidence type="ECO:0000313" key="3">
    <source>
        <dbReference type="EMBL" id="KAJ3218390.1"/>
    </source>
</evidence>